<protein>
    <recommendedName>
        <fullName evidence="3">Phage protein</fullName>
    </recommendedName>
</protein>
<dbReference type="Proteomes" id="UP000245735">
    <property type="component" value="Unassembled WGS sequence"/>
</dbReference>
<comment type="caution">
    <text evidence="1">The sequence shown here is derived from an EMBL/GenBank/DDBJ whole genome shotgun (WGS) entry which is preliminary data.</text>
</comment>
<organism evidence="1 2">
    <name type="scientific">Limosilactobacillus reuteri</name>
    <name type="common">Lactobacillus reuteri</name>
    <dbReference type="NCBI Taxonomy" id="1598"/>
    <lineage>
        <taxon>Bacteria</taxon>
        <taxon>Bacillati</taxon>
        <taxon>Bacillota</taxon>
        <taxon>Bacilli</taxon>
        <taxon>Lactobacillales</taxon>
        <taxon>Lactobacillaceae</taxon>
        <taxon>Limosilactobacillus</taxon>
    </lineage>
</organism>
<evidence type="ECO:0000313" key="1">
    <source>
        <dbReference type="EMBL" id="PWT37689.1"/>
    </source>
</evidence>
<dbReference type="EMBL" id="QGHV01000018">
    <property type="protein sequence ID" value="PWT37689.1"/>
    <property type="molecule type" value="Genomic_DNA"/>
</dbReference>
<proteinExistence type="predicted"/>
<sequence>MEIEKRNKTSSAQLKAIKKYQSKHKDNNYRNQKKSRAKNFILNDARIDELEFFSELIYERLKELKNNKDNNDIG</sequence>
<name>A0ABD6Y757_LIMRT</name>
<reference evidence="2" key="1">
    <citation type="journal article" date="2018" name="Front. Microbiol.">
        <title>Comparative Genomics of the Herbivore Gut Symbiont Lactobacillus reuteri Reveals Genetic Diversity and Lifestyle Adaptation.</title>
        <authorList>
            <person name="Zhao J."/>
        </authorList>
    </citation>
    <scope>NUCLEOTIDE SEQUENCE [LARGE SCALE GENOMIC DNA]</scope>
    <source>
        <strain evidence="2">LR9</strain>
    </source>
</reference>
<gene>
    <name evidence="1" type="ORF">DKZ35_04220</name>
</gene>
<accession>A0ABD6Y757</accession>
<dbReference type="RefSeq" id="WP_109975779.1">
    <property type="nucleotide sequence ID" value="NZ_QGHV01000018.1"/>
</dbReference>
<dbReference type="AlphaFoldDB" id="A0ABD6Y757"/>
<evidence type="ECO:0000313" key="2">
    <source>
        <dbReference type="Proteomes" id="UP000245735"/>
    </source>
</evidence>
<evidence type="ECO:0008006" key="3">
    <source>
        <dbReference type="Google" id="ProtNLM"/>
    </source>
</evidence>